<dbReference type="Proteomes" id="UP000198625">
    <property type="component" value="Unassembled WGS sequence"/>
</dbReference>
<name>A0A1H3S2D5_9FIRM</name>
<evidence type="ECO:0000259" key="3">
    <source>
        <dbReference type="Pfam" id="PF05036"/>
    </source>
</evidence>
<reference evidence="4 5" key="1">
    <citation type="submission" date="2016-10" db="EMBL/GenBank/DDBJ databases">
        <authorList>
            <person name="de Groot N.N."/>
        </authorList>
    </citation>
    <scope>NUCLEOTIDE SEQUENCE [LARGE SCALE GENOMIC DNA]</scope>
    <source>
        <strain evidence="4 5">DSM 21650</strain>
    </source>
</reference>
<dbReference type="GO" id="GO:0042834">
    <property type="term" value="F:peptidoglycan binding"/>
    <property type="evidence" value="ECO:0007669"/>
    <property type="project" value="InterPro"/>
</dbReference>
<evidence type="ECO:0000256" key="2">
    <source>
        <dbReference type="SAM" id="Phobius"/>
    </source>
</evidence>
<dbReference type="STRING" id="415015.SAMN05660462_02681"/>
<dbReference type="InterPro" id="IPR036680">
    <property type="entry name" value="SPOR-like_sf"/>
</dbReference>
<feature type="transmembrane region" description="Helical" evidence="2">
    <location>
        <begin position="20"/>
        <end position="43"/>
    </location>
</feature>
<organism evidence="4 5">
    <name type="scientific">Proteiniborus ethanoligenes</name>
    <dbReference type="NCBI Taxonomy" id="415015"/>
    <lineage>
        <taxon>Bacteria</taxon>
        <taxon>Bacillati</taxon>
        <taxon>Bacillota</taxon>
        <taxon>Clostridia</taxon>
        <taxon>Eubacteriales</taxon>
        <taxon>Proteiniborus</taxon>
    </lineage>
</organism>
<evidence type="ECO:0000313" key="4">
    <source>
        <dbReference type="EMBL" id="SDZ32223.1"/>
    </source>
</evidence>
<dbReference type="SUPFAM" id="SSF110997">
    <property type="entry name" value="Sporulation related repeat"/>
    <property type="match status" value="1"/>
</dbReference>
<dbReference type="AlphaFoldDB" id="A0A1H3S2D5"/>
<protein>
    <submittedName>
        <fullName evidence="4">Sporulation related domain-containing protein</fullName>
    </submittedName>
</protein>
<keyword evidence="2" id="KW-0812">Transmembrane</keyword>
<dbReference type="Pfam" id="PF05036">
    <property type="entry name" value="SPOR"/>
    <property type="match status" value="1"/>
</dbReference>
<keyword evidence="5" id="KW-1185">Reference proteome</keyword>
<dbReference type="OrthoDB" id="1952281at2"/>
<feature type="domain" description="SPOR" evidence="3">
    <location>
        <begin position="114"/>
        <end position="179"/>
    </location>
</feature>
<dbReference type="EMBL" id="FNQE01000035">
    <property type="protein sequence ID" value="SDZ32223.1"/>
    <property type="molecule type" value="Genomic_DNA"/>
</dbReference>
<dbReference type="Gene3D" id="3.30.70.1070">
    <property type="entry name" value="Sporulation related repeat"/>
    <property type="match status" value="1"/>
</dbReference>
<evidence type="ECO:0000313" key="5">
    <source>
        <dbReference type="Proteomes" id="UP000198625"/>
    </source>
</evidence>
<dbReference type="InterPro" id="IPR007730">
    <property type="entry name" value="SPOR-like_dom"/>
</dbReference>
<feature type="compositionally biased region" description="Acidic residues" evidence="1">
    <location>
        <begin position="68"/>
        <end position="94"/>
    </location>
</feature>
<keyword evidence="2" id="KW-1133">Transmembrane helix</keyword>
<accession>A0A1H3S2D5</accession>
<keyword evidence="2" id="KW-0472">Membrane</keyword>
<evidence type="ECO:0000256" key="1">
    <source>
        <dbReference type="SAM" id="MobiDB-lite"/>
    </source>
</evidence>
<feature type="region of interest" description="Disordered" evidence="1">
    <location>
        <begin position="63"/>
        <end position="98"/>
    </location>
</feature>
<gene>
    <name evidence="4" type="ORF">SAMN05660462_02681</name>
</gene>
<proteinExistence type="predicted"/>
<sequence length="187" mass="21357">MRRITRTKINKNKKDRLYTIVAFFIAAPIISILLGFFLVQYVILPRLSEGENTLNPIEHRVEENKETEADDISNDSVYEDDLNNQIGDTEESSDNTDLVDSLPNTGDEEQREVTFYSVQLGNFSSITNAESFIKELKENNIDGFIISNGTFKVFTGEFNSRDDAYKHLEGIKPIYEDAFVNLVSKKQ</sequence>
<dbReference type="RefSeq" id="WP_091732280.1">
    <property type="nucleotide sequence ID" value="NZ_FNQE01000035.1"/>
</dbReference>